<evidence type="ECO:0000313" key="1">
    <source>
        <dbReference type="EMBL" id="GAA0926033.1"/>
    </source>
</evidence>
<organism evidence="1 2">
    <name type="scientific">Streptomyces thermoalcalitolerans</name>
    <dbReference type="NCBI Taxonomy" id="65605"/>
    <lineage>
        <taxon>Bacteria</taxon>
        <taxon>Bacillati</taxon>
        <taxon>Actinomycetota</taxon>
        <taxon>Actinomycetes</taxon>
        <taxon>Kitasatosporales</taxon>
        <taxon>Streptomycetaceae</taxon>
        <taxon>Streptomyces</taxon>
    </lineage>
</organism>
<evidence type="ECO:0000313" key="2">
    <source>
        <dbReference type="Proteomes" id="UP001501005"/>
    </source>
</evidence>
<gene>
    <name evidence="1" type="ORF">GCM10009549_47240</name>
</gene>
<reference evidence="1 2" key="1">
    <citation type="journal article" date="2019" name="Int. J. Syst. Evol. Microbiol.">
        <title>The Global Catalogue of Microorganisms (GCM) 10K type strain sequencing project: providing services to taxonomists for standard genome sequencing and annotation.</title>
        <authorList>
            <consortium name="The Broad Institute Genomics Platform"/>
            <consortium name="The Broad Institute Genome Sequencing Center for Infectious Disease"/>
            <person name="Wu L."/>
            <person name="Ma J."/>
        </authorList>
    </citation>
    <scope>NUCLEOTIDE SEQUENCE [LARGE SCALE GENOMIC DNA]</scope>
    <source>
        <strain evidence="1 2">JCM 10673</strain>
    </source>
</reference>
<proteinExistence type="predicted"/>
<accession>A0ABN1PC54</accession>
<keyword evidence="2" id="KW-1185">Reference proteome</keyword>
<dbReference type="Proteomes" id="UP001501005">
    <property type="component" value="Unassembled WGS sequence"/>
</dbReference>
<protein>
    <submittedName>
        <fullName evidence="1">Uncharacterized protein</fullName>
    </submittedName>
</protein>
<name>A0ABN1PC54_9ACTN</name>
<sequence>MRPVAILMRSIAVTDAAPAFCERYGKAVVLVHGVAEEFRGIFRDPRRALP</sequence>
<dbReference type="EMBL" id="BAAAHG010000050">
    <property type="protein sequence ID" value="GAA0926033.1"/>
    <property type="molecule type" value="Genomic_DNA"/>
</dbReference>
<comment type="caution">
    <text evidence="1">The sequence shown here is derived from an EMBL/GenBank/DDBJ whole genome shotgun (WGS) entry which is preliminary data.</text>
</comment>